<organism evidence="1 2">
    <name type="scientific">Achromobacter aegrifaciens</name>
    <dbReference type="NCBI Taxonomy" id="1287736"/>
    <lineage>
        <taxon>Bacteria</taxon>
        <taxon>Pseudomonadati</taxon>
        <taxon>Pseudomonadota</taxon>
        <taxon>Betaproteobacteria</taxon>
        <taxon>Burkholderiales</taxon>
        <taxon>Alcaligenaceae</taxon>
        <taxon>Achromobacter</taxon>
    </lineage>
</organism>
<dbReference type="AlphaFoldDB" id="A0AAD2J4Q5"/>
<name>A0AAD2J4Q5_ACHAE</name>
<dbReference type="RefSeq" id="WP_054457970.1">
    <property type="nucleotide sequence ID" value="NZ_CYTK01000012.1"/>
</dbReference>
<evidence type="ECO:0000313" key="1">
    <source>
        <dbReference type="EMBL" id="CUJ70229.1"/>
    </source>
</evidence>
<dbReference type="Proteomes" id="UP000044098">
    <property type="component" value="Unassembled WGS sequence"/>
</dbReference>
<comment type="caution">
    <text evidence="1">The sequence shown here is derived from an EMBL/GenBank/DDBJ whole genome shotgun (WGS) entry which is preliminary data.</text>
</comment>
<evidence type="ECO:0000313" key="2">
    <source>
        <dbReference type="Proteomes" id="UP000044098"/>
    </source>
</evidence>
<sequence>MQISHIPFDIATNESTGEKCLLIPNREARGEPSDTRCIAGTLVWTAQDGRIEQIGGEHPLPSDFLDQFWANQQLLVIPIDDNGIPCRDFVVTPA</sequence>
<accession>A0AAD2J4Q5</accession>
<proteinExistence type="predicted"/>
<dbReference type="EMBL" id="CYTK01000012">
    <property type="protein sequence ID" value="CUJ70229.1"/>
    <property type="molecule type" value="Genomic_DNA"/>
</dbReference>
<protein>
    <submittedName>
        <fullName evidence="1">Uncharacterized protein</fullName>
    </submittedName>
</protein>
<gene>
    <name evidence="1" type="ORF">ERS370000_05366</name>
</gene>
<reference evidence="1 2" key="1">
    <citation type="submission" date="2015-09" db="EMBL/GenBank/DDBJ databases">
        <authorList>
            <consortium name="Pathogen Informatics"/>
        </authorList>
    </citation>
    <scope>NUCLEOTIDE SEQUENCE [LARGE SCALE GENOMIC DNA]</scope>
    <source>
        <strain evidence="1 2">2789STDY5608625</strain>
    </source>
</reference>